<reference evidence="14" key="1">
    <citation type="journal article" date="2021" name="Nat. Commun.">
        <title>Genomic analyses provide insights into spinach domestication and the genetic basis of agronomic traits.</title>
        <authorList>
            <person name="Cai X."/>
            <person name="Sun X."/>
            <person name="Xu C."/>
            <person name="Sun H."/>
            <person name="Wang X."/>
            <person name="Ge C."/>
            <person name="Zhang Z."/>
            <person name="Wang Q."/>
            <person name="Fei Z."/>
            <person name="Jiao C."/>
            <person name="Wang Q."/>
        </authorList>
    </citation>
    <scope>NUCLEOTIDE SEQUENCE [LARGE SCALE GENOMIC DNA]</scope>
    <source>
        <strain evidence="14">cv. Varoflay</strain>
    </source>
</reference>
<evidence type="ECO:0000256" key="6">
    <source>
        <dbReference type="ARBA" id="ARBA00022989"/>
    </source>
</evidence>
<keyword evidence="6 13" id="KW-1133">Transmembrane helix</keyword>
<dbReference type="InterPro" id="IPR017972">
    <property type="entry name" value="Cyt_P450_CS"/>
</dbReference>
<dbReference type="AlphaFoldDB" id="A0A9R0I3W1"/>
<evidence type="ECO:0000256" key="4">
    <source>
        <dbReference type="ARBA" id="ARBA00022692"/>
    </source>
</evidence>
<dbReference type="GO" id="GO:0005506">
    <property type="term" value="F:iron ion binding"/>
    <property type="evidence" value="ECO:0007669"/>
    <property type="project" value="InterPro"/>
</dbReference>
<dbReference type="GO" id="GO:0020037">
    <property type="term" value="F:heme binding"/>
    <property type="evidence" value="ECO:0007669"/>
    <property type="project" value="InterPro"/>
</dbReference>
<dbReference type="Pfam" id="PF00067">
    <property type="entry name" value="p450"/>
    <property type="match status" value="1"/>
</dbReference>
<accession>A0A9R0I3W1</accession>
<evidence type="ECO:0000256" key="11">
    <source>
        <dbReference type="PIRSR" id="PIRSR602401-1"/>
    </source>
</evidence>
<dbReference type="RefSeq" id="XP_021841820.2">
    <property type="nucleotide sequence ID" value="XM_021986128.2"/>
</dbReference>
<dbReference type="SUPFAM" id="SSF48264">
    <property type="entry name" value="Cytochrome P450"/>
    <property type="match status" value="1"/>
</dbReference>
<keyword evidence="4 13" id="KW-0812">Transmembrane</keyword>
<dbReference type="PROSITE" id="PS00086">
    <property type="entry name" value="CYTOCHROME_P450"/>
    <property type="match status" value="1"/>
</dbReference>
<dbReference type="GO" id="GO:0004497">
    <property type="term" value="F:monooxygenase activity"/>
    <property type="evidence" value="ECO:0000318"/>
    <property type="project" value="GO_Central"/>
</dbReference>
<evidence type="ECO:0000256" key="9">
    <source>
        <dbReference type="ARBA" id="ARBA00023033"/>
    </source>
</evidence>
<keyword evidence="7 12" id="KW-0560">Oxidoreductase</keyword>
<dbReference type="KEGG" id="soe:110782063"/>
<evidence type="ECO:0000256" key="5">
    <source>
        <dbReference type="ARBA" id="ARBA00022723"/>
    </source>
</evidence>
<feature type="binding site" description="axial binding residue" evidence="11">
    <location>
        <position position="474"/>
    </location>
    <ligand>
        <name>heme</name>
        <dbReference type="ChEBI" id="CHEBI:30413"/>
    </ligand>
    <ligandPart>
        <name>Fe</name>
        <dbReference type="ChEBI" id="CHEBI:18248"/>
    </ligandPart>
</feature>
<dbReference type="PANTHER" id="PTHR24282:SF255">
    <property type="entry name" value="CYTOCHROME P450 72A11-RELATED"/>
    <property type="match status" value="1"/>
</dbReference>
<dbReference type="Gene3D" id="1.10.630.10">
    <property type="entry name" value="Cytochrome P450"/>
    <property type="match status" value="1"/>
</dbReference>
<keyword evidence="10 13" id="KW-0472">Membrane</keyword>
<dbReference type="PRINTS" id="PR00385">
    <property type="entry name" value="P450"/>
</dbReference>
<dbReference type="GO" id="GO:0016020">
    <property type="term" value="C:membrane"/>
    <property type="evidence" value="ECO:0007669"/>
    <property type="project" value="UniProtKB-SubCell"/>
</dbReference>
<dbReference type="PANTHER" id="PTHR24282">
    <property type="entry name" value="CYTOCHROME P450 FAMILY MEMBER"/>
    <property type="match status" value="1"/>
</dbReference>
<organism evidence="14 15">
    <name type="scientific">Spinacia oleracea</name>
    <name type="common">Spinach</name>
    <dbReference type="NCBI Taxonomy" id="3562"/>
    <lineage>
        <taxon>Eukaryota</taxon>
        <taxon>Viridiplantae</taxon>
        <taxon>Streptophyta</taxon>
        <taxon>Embryophyta</taxon>
        <taxon>Tracheophyta</taxon>
        <taxon>Spermatophyta</taxon>
        <taxon>Magnoliopsida</taxon>
        <taxon>eudicotyledons</taxon>
        <taxon>Gunneridae</taxon>
        <taxon>Pentapetalae</taxon>
        <taxon>Caryophyllales</taxon>
        <taxon>Chenopodiaceae</taxon>
        <taxon>Chenopodioideae</taxon>
        <taxon>Anserineae</taxon>
        <taxon>Spinacia</taxon>
    </lineage>
</organism>
<evidence type="ECO:0000256" key="10">
    <source>
        <dbReference type="ARBA" id="ARBA00023136"/>
    </source>
</evidence>
<dbReference type="InterPro" id="IPR002401">
    <property type="entry name" value="Cyt_P450_E_grp-I"/>
</dbReference>
<sequence length="527" mass="60662">MVEVVLSNNNVTFSLVCILAIALIWKAFKWVWLTPKMLERRLIKQGFRGHSYRILFGDTKDIAQMVKRTTSKPMECFSNDFIPRIFPFHHQIMKTYGERSFLWNGPTPIVSITKPEEIREIMMKIYDFPKTATPLMKRLTNGLVRLEGHKWARERKLLNPAFHMDKIKHMVPAFHASCNEMIQEWEKMTSETGSSEVEMWSYLHNLSADAISRAAFGSSFEQGRRVFELLREHTSITVQAMHSVYIPGSRFLPTTTNKREEKIINEMESLLKGMIQRRQKAMDDGEVAKDDLLGLLLKSNLEGTQEHQHDGNNMQQHFKMGMEEIIEECKMFYIAGQDTTSSLLVWTLVLLSKHQSWQDQARKEILTTFGHHTPHVDGLNQLKTVNMILHEVLRLYTPVFSLNRKVIHETRVGDMVLPAGIQIHLPSIFIHHSEKLWGSDAKEFNPNRFSQGLLKATIGGNMCFFAFGWGPRICIGSNFAMMEAKMALAMILQRFYLELSPSYAHAPTIGCGTLRPQFGAKLILHRI</sequence>
<comment type="subcellular location">
    <subcellularLocation>
        <location evidence="1">Membrane</location>
    </subcellularLocation>
</comment>
<dbReference type="Proteomes" id="UP000813463">
    <property type="component" value="Chromosome 2"/>
</dbReference>
<evidence type="ECO:0000313" key="15">
    <source>
        <dbReference type="RefSeq" id="XP_021841820.2"/>
    </source>
</evidence>
<evidence type="ECO:0000256" key="7">
    <source>
        <dbReference type="ARBA" id="ARBA00023002"/>
    </source>
</evidence>
<dbReference type="InterPro" id="IPR050665">
    <property type="entry name" value="Cytochrome_P450_Monooxygen"/>
</dbReference>
<evidence type="ECO:0000313" key="14">
    <source>
        <dbReference type="Proteomes" id="UP000813463"/>
    </source>
</evidence>
<keyword evidence="14" id="KW-1185">Reference proteome</keyword>
<dbReference type="GO" id="GO:0016705">
    <property type="term" value="F:oxidoreductase activity, acting on paired donors, with incorporation or reduction of molecular oxygen"/>
    <property type="evidence" value="ECO:0007669"/>
    <property type="project" value="InterPro"/>
</dbReference>
<evidence type="ECO:0000256" key="8">
    <source>
        <dbReference type="ARBA" id="ARBA00023004"/>
    </source>
</evidence>
<gene>
    <name evidence="15" type="primary">LOC110782063</name>
</gene>
<name>A0A9R0I3W1_SPIOL</name>
<evidence type="ECO:0000256" key="3">
    <source>
        <dbReference type="ARBA" id="ARBA00022617"/>
    </source>
</evidence>
<evidence type="ECO:0000256" key="12">
    <source>
        <dbReference type="RuleBase" id="RU000461"/>
    </source>
</evidence>
<protein>
    <submittedName>
        <fullName evidence="15">Cytochrome P450 CYP72A219 isoform X1</fullName>
    </submittedName>
</protein>
<keyword evidence="5 11" id="KW-0479">Metal-binding</keyword>
<evidence type="ECO:0000256" key="2">
    <source>
        <dbReference type="ARBA" id="ARBA00010617"/>
    </source>
</evidence>
<feature type="transmembrane region" description="Helical" evidence="13">
    <location>
        <begin position="12"/>
        <end position="32"/>
    </location>
</feature>
<dbReference type="InterPro" id="IPR001128">
    <property type="entry name" value="Cyt_P450"/>
</dbReference>
<evidence type="ECO:0000256" key="1">
    <source>
        <dbReference type="ARBA" id="ARBA00004370"/>
    </source>
</evidence>
<keyword evidence="8 11" id="KW-0408">Iron</keyword>
<dbReference type="InterPro" id="IPR036396">
    <property type="entry name" value="Cyt_P450_sf"/>
</dbReference>
<comment type="cofactor">
    <cofactor evidence="11">
        <name>heme</name>
        <dbReference type="ChEBI" id="CHEBI:30413"/>
    </cofactor>
</comment>
<keyword evidence="3 11" id="KW-0349">Heme</keyword>
<keyword evidence="9 12" id="KW-0503">Monooxygenase</keyword>
<proteinExistence type="inferred from homology"/>
<dbReference type="PRINTS" id="PR00463">
    <property type="entry name" value="EP450I"/>
</dbReference>
<dbReference type="GeneID" id="110782063"/>
<evidence type="ECO:0000256" key="13">
    <source>
        <dbReference type="SAM" id="Phobius"/>
    </source>
</evidence>
<comment type="similarity">
    <text evidence="2 12">Belongs to the cytochrome P450 family.</text>
</comment>
<reference evidence="15" key="2">
    <citation type="submission" date="2025-08" db="UniProtKB">
        <authorList>
            <consortium name="RefSeq"/>
        </authorList>
    </citation>
    <scope>IDENTIFICATION</scope>
    <source>
        <tissue evidence="15">Leaf</tissue>
    </source>
</reference>